<dbReference type="PROSITE" id="PS01315">
    <property type="entry name" value="CDS"/>
    <property type="match status" value="1"/>
</dbReference>
<dbReference type="EC" id="2.7.7.41" evidence="6 18"/>
<comment type="similarity">
    <text evidence="5 18">Belongs to the CDS family.</text>
</comment>
<keyword evidence="12 18" id="KW-0548">Nucleotidyltransferase</keyword>
<evidence type="ECO:0000256" key="10">
    <source>
        <dbReference type="ARBA" id="ARBA00022679"/>
    </source>
</evidence>
<evidence type="ECO:0000256" key="18">
    <source>
        <dbReference type="RuleBase" id="RU003938"/>
    </source>
</evidence>
<evidence type="ECO:0000256" key="8">
    <source>
        <dbReference type="ARBA" id="ARBA00022475"/>
    </source>
</evidence>
<feature type="transmembrane region" description="Helical" evidence="19">
    <location>
        <begin position="59"/>
        <end position="78"/>
    </location>
</feature>
<evidence type="ECO:0000256" key="3">
    <source>
        <dbReference type="ARBA" id="ARBA00005119"/>
    </source>
</evidence>
<dbReference type="Proteomes" id="UP000269438">
    <property type="component" value="Unassembled WGS sequence"/>
</dbReference>
<organism evidence="20 21">
    <name type="scientific">Mycetocola lacteus</name>
    <dbReference type="NCBI Taxonomy" id="76637"/>
    <lineage>
        <taxon>Bacteria</taxon>
        <taxon>Bacillati</taxon>
        <taxon>Actinomycetota</taxon>
        <taxon>Actinomycetes</taxon>
        <taxon>Micrococcales</taxon>
        <taxon>Microbacteriaceae</taxon>
        <taxon>Mycetocola</taxon>
    </lineage>
</organism>
<dbReference type="GO" id="GO:0004605">
    <property type="term" value="F:phosphatidate cytidylyltransferase activity"/>
    <property type="evidence" value="ECO:0007669"/>
    <property type="project" value="UniProtKB-EC"/>
</dbReference>
<feature type="transmembrane region" description="Helical" evidence="19">
    <location>
        <begin position="236"/>
        <end position="255"/>
    </location>
</feature>
<evidence type="ECO:0000256" key="5">
    <source>
        <dbReference type="ARBA" id="ARBA00010185"/>
    </source>
</evidence>
<evidence type="ECO:0000256" key="17">
    <source>
        <dbReference type="ARBA" id="ARBA00023264"/>
    </source>
</evidence>
<keyword evidence="10 18" id="KW-0808">Transferase</keyword>
<protein>
    <recommendedName>
        <fullName evidence="7 18">Phosphatidate cytidylyltransferase</fullName>
        <ecNumber evidence="6 18">2.7.7.41</ecNumber>
    </recommendedName>
</protein>
<dbReference type="UniPathway" id="UPA00557">
    <property type="reaction ID" value="UER00614"/>
</dbReference>
<keyword evidence="11 18" id="KW-0812">Transmembrane</keyword>
<keyword evidence="8" id="KW-1003">Cell membrane</keyword>
<dbReference type="InterPro" id="IPR000374">
    <property type="entry name" value="PC_trans"/>
</dbReference>
<gene>
    <name evidence="20" type="ORF">D9V34_11635</name>
</gene>
<proteinExistence type="inferred from homology"/>
<dbReference type="Pfam" id="PF01148">
    <property type="entry name" value="CTP_transf_1"/>
    <property type="match status" value="1"/>
</dbReference>
<comment type="pathway">
    <text evidence="4">Lipid metabolism.</text>
</comment>
<dbReference type="PANTHER" id="PTHR46382">
    <property type="entry name" value="PHOSPHATIDATE CYTIDYLYLTRANSFERASE"/>
    <property type="match status" value="1"/>
</dbReference>
<keyword evidence="9" id="KW-0444">Lipid biosynthesis</keyword>
<feature type="transmembrane region" description="Helical" evidence="19">
    <location>
        <begin position="34"/>
        <end position="53"/>
    </location>
</feature>
<evidence type="ECO:0000256" key="9">
    <source>
        <dbReference type="ARBA" id="ARBA00022516"/>
    </source>
</evidence>
<evidence type="ECO:0000256" key="1">
    <source>
        <dbReference type="ARBA" id="ARBA00001698"/>
    </source>
</evidence>
<evidence type="ECO:0000256" key="7">
    <source>
        <dbReference type="ARBA" id="ARBA00019373"/>
    </source>
</evidence>
<dbReference type="AlphaFoldDB" id="A0A3L7APN0"/>
<keyword evidence="21" id="KW-1185">Reference proteome</keyword>
<dbReference type="EMBL" id="RCUY01000009">
    <property type="protein sequence ID" value="RLP82473.1"/>
    <property type="molecule type" value="Genomic_DNA"/>
</dbReference>
<keyword evidence="16" id="KW-0594">Phospholipid biosynthesis</keyword>
<name>A0A3L7APN0_9MICO</name>
<sequence length="308" mass="33158">MKATRADIERKVQETRAQVDQVNERIAARTGRNLVLAILIGLGLGGVLLVSLIVIKDLFAILALAFVVFTTLELVNALRLTPRKVDPIPNVLAGAAMVVASYIADPVLIWSTLLGGIAVVVVWRLIAQMIEADERTAPEILRDVLVVFLVQVYVPLMASFAVLLTRQEHGEWWTLAFLIVVVSVDVGAYASGLSFGKHPMAPKISPKKTWEGLAGAAIAAQIAGILLAIFMLEVPFWVGMILGALLTVSATFGDLGESLIKRDIGIKDMSSWLPGHGGFLDRIDSMLPSAPLAFALFMIFSPLSSAVH</sequence>
<evidence type="ECO:0000313" key="20">
    <source>
        <dbReference type="EMBL" id="RLP82473.1"/>
    </source>
</evidence>
<dbReference type="OrthoDB" id="9799199at2"/>
<keyword evidence="13 19" id="KW-1133">Transmembrane helix</keyword>
<accession>A0A3L7APN0</accession>
<evidence type="ECO:0000256" key="11">
    <source>
        <dbReference type="ARBA" id="ARBA00022692"/>
    </source>
</evidence>
<comment type="catalytic activity">
    <reaction evidence="1 18">
        <text>a 1,2-diacyl-sn-glycero-3-phosphate + CTP + H(+) = a CDP-1,2-diacyl-sn-glycerol + diphosphate</text>
        <dbReference type="Rhea" id="RHEA:16229"/>
        <dbReference type="ChEBI" id="CHEBI:15378"/>
        <dbReference type="ChEBI" id="CHEBI:33019"/>
        <dbReference type="ChEBI" id="CHEBI:37563"/>
        <dbReference type="ChEBI" id="CHEBI:58332"/>
        <dbReference type="ChEBI" id="CHEBI:58608"/>
        <dbReference type="EC" id="2.7.7.41"/>
    </reaction>
</comment>
<comment type="subcellular location">
    <subcellularLocation>
        <location evidence="2">Cell membrane</location>
        <topology evidence="2">Multi-pass membrane protein</topology>
    </subcellularLocation>
</comment>
<evidence type="ECO:0000256" key="12">
    <source>
        <dbReference type="ARBA" id="ARBA00022695"/>
    </source>
</evidence>
<evidence type="ECO:0000256" key="19">
    <source>
        <dbReference type="SAM" id="Phobius"/>
    </source>
</evidence>
<feature type="transmembrane region" description="Helical" evidence="19">
    <location>
        <begin position="109"/>
        <end position="126"/>
    </location>
</feature>
<dbReference type="GO" id="GO:0005886">
    <property type="term" value="C:plasma membrane"/>
    <property type="evidence" value="ECO:0007669"/>
    <property type="project" value="UniProtKB-SubCell"/>
</dbReference>
<evidence type="ECO:0000256" key="15">
    <source>
        <dbReference type="ARBA" id="ARBA00023136"/>
    </source>
</evidence>
<evidence type="ECO:0000256" key="14">
    <source>
        <dbReference type="ARBA" id="ARBA00023098"/>
    </source>
</evidence>
<feature type="transmembrane region" description="Helical" evidence="19">
    <location>
        <begin position="172"/>
        <end position="191"/>
    </location>
</feature>
<keyword evidence="15 19" id="KW-0472">Membrane</keyword>
<evidence type="ECO:0000313" key="21">
    <source>
        <dbReference type="Proteomes" id="UP000269438"/>
    </source>
</evidence>
<reference evidence="20 21" key="1">
    <citation type="submission" date="2018-10" db="EMBL/GenBank/DDBJ databases">
        <authorList>
            <person name="Li J."/>
        </authorList>
    </citation>
    <scope>NUCLEOTIDE SEQUENCE [LARGE SCALE GENOMIC DNA]</scope>
    <source>
        <strain evidence="20 21">JCM 11654</strain>
    </source>
</reference>
<evidence type="ECO:0000256" key="4">
    <source>
        <dbReference type="ARBA" id="ARBA00005189"/>
    </source>
</evidence>
<comment type="pathway">
    <text evidence="3 18">Phospholipid metabolism; CDP-diacylglycerol biosynthesis; CDP-diacylglycerol from sn-glycerol 3-phosphate: step 3/3.</text>
</comment>
<evidence type="ECO:0000256" key="6">
    <source>
        <dbReference type="ARBA" id="ARBA00012487"/>
    </source>
</evidence>
<evidence type="ECO:0000256" key="2">
    <source>
        <dbReference type="ARBA" id="ARBA00004651"/>
    </source>
</evidence>
<feature type="transmembrane region" description="Helical" evidence="19">
    <location>
        <begin position="146"/>
        <end position="166"/>
    </location>
</feature>
<dbReference type="PANTHER" id="PTHR46382:SF1">
    <property type="entry name" value="PHOSPHATIDATE CYTIDYLYLTRANSFERASE"/>
    <property type="match status" value="1"/>
</dbReference>
<dbReference type="GO" id="GO:0016024">
    <property type="term" value="P:CDP-diacylglycerol biosynthetic process"/>
    <property type="evidence" value="ECO:0007669"/>
    <property type="project" value="UniProtKB-UniPathway"/>
</dbReference>
<keyword evidence="14" id="KW-0443">Lipid metabolism</keyword>
<evidence type="ECO:0000256" key="16">
    <source>
        <dbReference type="ARBA" id="ARBA00023209"/>
    </source>
</evidence>
<feature type="transmembrane region" description="Helical" evidence="19">
    <location>
        <begin position="290"/>
        <end position="307"/>
    </location>
</feature>
<keyword evidence="17" id="KW-1208">Phospholipid metabolism</keyword>
<comment type="caution">
    <text evidence="20">The sequence shown here is derived from an EMBL/GenBank/DDBJ whole genome shotgun (WGS) entry which is preliminary data.</text>
</comment>
<feature type="transmembrane region" description="Helical" evidence="19">
    <location>
        <begin position="212"/>
        <end position="230"/>
    </location>
</feature>
<evidence type="ECO:0000256" key="13">
    <source>
        <dbReference type="ARBA" id="ARBA00022989"/>
    </source>
</evidence>